<dbReference type="Proteomes" id="UP000824093">
    <property type="component" value="Unassembled WGS sequence"/>
</dbReference>
<protein>
    <submittedName>
        <fullName evidence="1">Uncharacterized protein</fullName>
    </submittedName>
</protein>
<reference evidence="1" key="2">
    <citation type="journal article" date="2021" name="PeerJ">
        <title>Extensive microbial diversity within the chicken gut microbiome revealed by metagenomics and culture.</title>
        <authorList>
            <person name="Gilroy R."/>
            <person name="Ravi A."/>
            <person name="Getino M."/>
            <person name="Pursley I."/>
            <person name="Horton D.L."/>
            <person name="Alikhan N.F."/>
            <person name="Baker D."/>
            <person name="Gharbi K."/>
            <person name="Hall N."/>
            <person name="Watson M."/>
            <person name="Adriaenssens E.M."/>
            <person name="Foster-Nyarko E."/>
            <person name="Jarju S."/>
            <person name="Secka A."/>
            <person name="Antonio M."/>
            <person name="Oren A."/>
            <person name="Chaudhuri R.R."/>
            <person name="La Ragione R."/>
            <person name="Hildebrand F."/>
            <person name="Pallen M.J."/>
        </authorList>
    </citation>
    <scope>NUCLEOTIDE SEQUENCE</scope>
    <source>
        <strain evidence="1">CHK195-15760</strain>
    </source>
</reference>
<proteinExistence type="predicted"/>
<organism evidence="1 2">
    <name type="scientific">Candidatus Merdicola faecigallinarum</name>
    <dbReference type="NCBI Taxonomy" id="2840862"/>
    <lineage>
        <taxon>Bacteria</taxon>
        <taxon>Bacillati</taxon>
        <taxon>Bacillota</taxon>
        <taxon>Clostridia</taxon>
        <taxon>Candidatus Merdicola</taxon>
    </lineage>
</organism>
<dbReference type="AlphaFoldDB" id="A0A9D1M180"/>
<comment type="caution">
    <text evidence="1">The sequence shown here is derived from an EMBL/GenBank/DDBJ whole genome shotgun (WGS) entry which is preliminary data.</text>
</comment>
<accession>A0A9D1M180</accession>
<gene>
    <name evidence="1" type="ORF">IAB70_03885</name>
</gene>
<name>A0A9D1M180_9FIRM</name>
<reference evidence="1" key="1">
    <citation type="submission" date="2020-10" db="EMBL/GenBank/DDBJ databases">
        <authorList>
            <person name="Gilroy R."/>
        </authorList>
    </citation>
    <scope>NUCLEOTIDE SEQUENCE</scope>
    <source>
        <strain evidence="1">CHK195-15760</strain>
    </source>
</reference>
<evidence type="ECO:0000313" key="2">
    <source>
        <dbReference type="Proteomes" id="UP000824093"/>
    </source>
</evidence>
<evidence type="ECO:0000313" key="1">
    <source>
        <dbReference type="EMBL" id="HIU51747.1"/>
    </source>
</evidence>
<sequence length="49" mass="5683">MEQIDMGKLMEILSKVDKKDLEKSIAKANEIMNSKDKEQIIKDLSDKMK</sequence>
<dbReference type="EMBL" id="DVNH01000026">
    <property type="protein sequence ID" value="HIU51747.1"/>
    <property type="molecule type" value="Genomic_DNA"/>
</dbReference>